<dbReference type="AlphaFoldDB" id="A0A077ZWK2"/>
<name>A0A077ZWK2_STYLE</name>
<proteinExistence type="predicted"/>
<reference evidence="1 2" key="1">
    <citation type="submission" date="2014-06" db="EMBL/GenBank/DDBJ databases">
        <authorList>
            <person name="Swart Estienne"/>
        </authorList>
    </citation>
    <scope>NUCLEOTIDE SEQUENCE [LARGE SCALE GENOMIC DNA]</scope>
    <source>
        <strain evidence="1 2">130c</strain>
    </source>
</reference>
<dbReference type="InParanoid" id="A0A077ZWK2"/>
<dbReference type="EMBL" id="CCKQ01001709">
    <property type="protein sequence ID" value="CDW72836.1"/>
    <property type="molecule type" value="Genomic_DNA"/>
</dbReference>
<protein>
    <submittedName>
        <fullName evidence="1">Uncharacterized protein</fullName>
    </submittedName>
</protein>
<dbReference type="Proteomes" id="UP000039865">
    <property type="component" value="Unassembled WGS sequence"/>
</dbReference>
<gene>
    <name evidence="1" type="primary">Contig5447.g5820</name>
    <name evidence="1" type="ORF">STYLEM_1801</name>
</gene>
<sequence length="266" mass="30116">MITNLIFSSQQILKNQEEISTEHIDSQSLVQDFDCDPILKSKVTQDILGKLDSNTCPDYTLYFPVIFGLIGTSCTDDVIQTGFNVDATNNMISVGYVSSATAVSCPLFTNNQIGKYPFISKLDQYGQILWIITMTTSLNREFQSPIIGGTYAYSYLVGTNLLRIVRLSVDTGTQDLEKNFDFVSTSTTTIKNAQLHQVSLELDIYSLIGRTINFKQYLATQFLLYQCDLVLKFCVKDIKIRWSYKIGTQMVQFCTDCKLRFSCNQQ</sequence>
<keyword evidence="2" id="KW-1185">Reference proteome</keyword>
<organism evidence="1 2">
    <name type="scientific">Stylonychia lemnae</name>
    <name type="common">Ciliate</name>
    <dbReference type="NCBI Taxonomy" id="5949"/>
    <lineage>
        <taxon>Eukaryota</taxon>
        <taxon>Sar</taxon>
        <taxon>Alveolata</taxon>
        <taxon>Ciliophora</taxon>
        <taxon>Intramacronucleata</taxon>
        <taxon>Spirotrichea</taxon>
        <taxon>Stichotrichia</taxon>
        <taxon>Sporadotrichida</taxon>
        <taxon>Oxytrichidae</taxon>
        <taxon>Stylonychinae</taxon>
        <taxon>Stylonychia</taxon>
    </lineage>
</organism>
<evidence type="ECO:0000313" key="1">
    <source>
        <dbReference type="EMBL" id="CDW72836.1"/>
    </source>
</evidence>
<evidence type="ECO:0000313" key="2">
    <source>
        <dbReference type="Proteomes" id="UP000039865"/>
    </source>
</evidence>
<accession>A0A077ZWK2</accession>